<dbReference type="OrthoDB" id="5340311at2"/>
<evidence type="ECO:0000256" key="1">
    <source>
        <dbReference type="SAM" id="Coils"/>
    </source>
</evidence>
<organism evidence="4 6">
    <name type="scientific">Arcobacter ellisii</name>
    <dbReference type="NCBI Taxonomy" id="913109"/>
    <lineage>
        <taxon>Bacteria</taxon>
        <taxon>Pseudomonadati</taxon>
        <taxon>Campylobacterota</taxon>
        <taxon>Epsilonproteobacteria</taxon>
        <taxon>Campylobacterales</taxon>
        <taxon>Arcobacteraceae</taxon>
        <taxon>Arcobacter</taxon>
    </lineage>
</organism>
<protein>
    <submittedName>
        <fullName evidence="3">DUF4373 domain-containing protein</fullName>
    </submittedName>
</protein>
<dbReference type="AlphaFoldDB" id="A0A347U7P3"/>
<dbReference type="RefSeq" id="WP_118917079.1">
    <property type="nucleotide sequence ID" value="NZ_CP032097.1"/>
</dbReference>
<proteinExistence type="predicted"/>
<dbReference type="Pfam" id="PF14297">
    <property type="entry name" value="Lin1244_N"/>
    <property type="match status" value="1"/>
</dbReference>
<keyword evidence="5" id="KW-1185">Reference proteome</keyword>
<feature type="coiled-coil region" evidence="1">
    <location>
        <begin position="115"/>
        <end position="142"/>
    </location>
</feature>
<dbReference type="EMBL" id="CP032097">
    <property type="protein sequence ID" value="AXX94871.1"/>
    <property type="molecule type" value="Genomic_DNA"/>
</dbReference>
<sequence length="219" mass="25838">MSANEKKETCYFSHDANAKDDFKIMLLIEELGLEGYGIFWILIETLREQQNYKYPLKLLSVLARKYNTTLVKLEVVVRNYYLFEIEDECFFFSKSLNRRMEVMHKAIEQRKIAGQISAIRRKKKLEEQLKQLQINMSDIDSSQRSLNECLTSAQQIKENKIKVNLNKVKKINSQEDETEKFDKLNQQLLEKQLSKDLEIEKLENLAQANAHTQVIEIEI</sequence>
<dbReference type="Proteomes" id="UP000290588">
    <property type="component" value="Unassembled WGS sequence"/>
</dbReference>
<accession>A0A347U7P3</accession>
<reference evidence="4 6" key="1">
    <citation type="submission" date="2017-09" db="EMBL/GenBank/DDBJ databases">
        <title>Genomics of the genus Arcobacter.</title>
        <authorList>
            <person name="Perez-Cataluna A."/>
            <person name="Figueras M.J."/>
            <person name="Salas-Masso N."/>
        </authorList>
    </citation>
    <scope>NUCLEOTIDE SEQUENCE [LARGE SCALE GENOMIC DNA]</scope>
    <source>
        <strain evidence="4 6">CECT 7837</strain>
    </source>
</reference>
<dbReference type="Proteomes" id="UP000262582">
    <property type="component" value="Chromosome"/>
</dbReference>
<evidence type="ECO:0000313" key="3">
    <source>
        <dbReference type="EMBL" id="AXX94871.1"/>
    </source>
</evidence>
<evidence type="ECO:0000313" key="4">
    <source>
        <dbReference type="EMBL" id="RXI30530.1"/>
    </source>
</evidence>
<evidence type="ECO:0000259" key="2">
    <source>
        <dbReference type="Pfam" id="PF14297"/>
    </source>
</evidence>
<dbReference type="KEGG" id="aell:AELL_1203"/>
<feature type="domain" description="Lin1244/Lin1753-like N-terminal" evidence="2">
    <location>
        <begin position="11"/>
        <end position="95"/>
    </location>
</feature>
<keyword evidence="1" id="KW-0175">Coiled coil</keyword>
<evidence type="ECO:0000313" key="6">
    <source>
        <dbReference type="Proteomes" id="UP000290588"/>
    </source>
</evidence>
<reference evidence="3 5" key="2">
    <citation type="submission" date="2018-08" db="EMBL/GenBank/DDBJ databases">
        <title>Complete genome of the Arcobacter ellisii type strain LMG 26155.</title>
        <authorList>
            <person name="Miller W.G."/>
            <person name="Yee E."/>
            <person name="Bono J.L."/>
        </authorList>
    </citation>
    <scope>NUCLEOTIDE SEQUENCE [LARGE SCALE GENOMIC DNA]</scope>
    <source>
        <strain evidence="3 5">LMG 26155</strain>
    </source>
</reference>
<dbReference type="InterPro" id="IPR025400">
    <property type="entry name" value="Lin1244/Lin1753-like_N"/>
</dbReference>
<name>A0A347U7P3_9BACT</name>
<evidence type="ECO:0000313" key="5">
    <source>
        <dbReference type="Proteomes" id="UP000262582"/>
    </source>
</evidence>
<gene>
    <name evidence="3" type="ORF">AELL_1203</name>
    <name evidence="4" type="ORF">CP962_07115</name>
</gene>
<dbReference type="EMBL" id="NXIG01000006">
    <property type="protein sequence ID" value="RXI30530.1"/>
    <property type="molecule type" value="Genomic_DNA"/>
</dbReference>